<feature type="region of interest" description="Disordered" evidence="1">
    <location>
        <begin position="235"/>
        <end position="266"/>
    </location>
</feature>
<organism evidence="3 4">
    <name type="scientific">Synechococcus phage S-SM2</name>
    <dbReference type="NCBI Taxonomy" id="444860"/>
    <lineage>
        <taxon>Viruses</taxon>
        <taxon>Duplodnaviria</taxon>
        <taxon>Heunggongvirae</taxon>
        <taxon>Uroviricota</taxon>
        <taxon>Caudoviricetes</taxon>
        <taxon>Pantevenvirales</taxon>
        <taxon>Kyanoviridae</taxon>
        <taxon>Nilusvirus</taxon>
        <taxon>Nilusvirus ssm2</taxon>
    </lineage>
</organism>
<feature type="compositionally biased region" description="Basic and acidic residues" evidence="1">
    <location>
        <begin position="235"/>
        <end position="246"/>
    </location>
</feature>
<accession>E3SIR2</accession>
<sequence length="615" mass="65877">MAEGAALFDPGFLGTQFVWWLGQVADDSEWRDNILPGKFEDANSIPGWGRRYKVRIMGIHDKEEESIPSDQLPWASVMYPITAGGGQTGASQTPMIRQGNMVFGFFMDGQDQQVPVIMGIMGHNAQTPMTNKIGTTESNFGPTSGYAEGKRPATGNAKPIAPDDGLVIKKPTDPSLAAALAPPPPGVQLNKFGLRPDQPLSAIPGGLQVANDAREAARNAGASPQEVEDAAMKAVADHTAKIKRQQESPSSPSTGNPTKENPDAVHQLAASDTKREAKIKECIVVMKPDPDQFVQSSVSAIQTTIKTLTERLNSYLSAISSYVDAVSSTIENVQKLISDAACQIAKYMKVLFDKMMEYVLKILNKALTAAVAALPTHMRSMFGDMKEQITELILCLYGKLTGNLCGMIQGILDDALDMGNAEQKARENVDNPQNDQVKRQPEVGTCYAEDVIGQVMYANKQAIDDANNNLLDNINSFLEDIQNELAGVSGTLSDVTNLLGGISGSMTSALTFSNISLNVFGCELSPNLAVSDSYCMANGGSATEDAALPSEKSIENATNRENDTAREVPVETPFASPPTSQPDIDLDTPITQEERDAVAQGNIIDEEGNTIGTIS</sequence>
<dbReference type="GeneID" id="10326650"/>
<dbReference type="InterPro" id="IPR009590">
    <property type="entry name" value="Gp5_OB_N"/>
</dbReference>
<evidence type="ECO:0000256" key="1">
    <source>
        <dbReference type="SAM" id="MobiDB-lite"/>
    </source>
</evidence>
<evidence type="ECO:0000313" key="3">
    <source>
        <dbReference type="EMBL" id="ADO97360.1"/>
    </source>
</evidence>
<dbReference type="RefSeq" id="YP_004322174.1">
    <property type="nucleotide sequence ID" value="NC_015279.1"/>
</dbReference>
<evidence type="ECO:0000259" key="2">
    <source>
        <dbReference type="Pfam" id="PF06714"/>
    </source>
</evidence>
<gene>
    <name evidence="3" type="ORF">SSM2_016</name>
</gene>
<reference evidence="3 4" key="1">
    <citation type="journal article" date="2010" name="Environ. Microbiol.">
        <title>Genomic analysis of oceanic cyanobacterial myoviruses compared with T4-like myoviruses from diverse hosts and environments.</title>
        <authorList>
            <person name="Sullivan M.B."/>
            <person name="Huang K.H."/>
            <person name="Ignacio-Espinoza J.C."/>
            <person name="Berlin A.M."/>
            <person name="Kelly L."/>
            <person name="Weigele P.R."/>
            <person name="DeFrancesco A.S."/>
            <person name="Kern S.E."/>
            <person name="Thompson L.R."/>
            <person name="Young S."/>
            <person name="Yandava C."/>
            <person name="Fu R."/>
            <person name="Krastins B."/>
            <person name="Chase M."/>
            <person name="Sarracino D."/>
            <person name="Osburne M.S."/>
            <person name="Henn M.R."/>
            <person name="Chisholm S.W."/>
        </authorList>
    </citation>
    <scope>NUCLEOTIDE SEQUENCE [LARGE SCALE GENOMIC DNA]</scope>
    <source>
        <strain evidence="3">8017-1</strain>
    </source>
</reference>
<keyword evidence="4" id="KW-1185">Reference proteome</keyword>
<feature type="compositionally biased region" description="Polar residues" evidence="1">
    <location>
        <begin position="247"/>
        <end position="259"/>
    </location>
</feature>
<evidence type="ECO:0000313" key="4">
    <source>
        <dbReference type="Proteomes" id="UP000006524"/>
    </source>
</evidence>
<dbReference type="Pfam" id="PF06714">
    <property type="entry name" value="Gp5_OB"/>
    <property type="match status" value="1"/>
</dbReference>
<feature type="compositionally biased region" description="Basic and acidic residues" evidence="1">
    <location>
        <begin position="552"/>
        <end position="569"/>
    </location>
</feature>
<dbReference type="OrthoDB" id="19786at10239"/>
<dbReference type="KEGG" id="vg:10326650"/>
<dbReference type="Gene3D" id="2.40.50.260">
    <property type="entry name" value="Nucleic acid-binding protein domain"/>
    <property type="match status" value="1"/>
</dbReference>
<dbReference type="EMBL" id="GU071095">
    <property type="protein sequence ID" value="ADO97360.1"/>
    <property type="molecule type" value="Genomic_DNA"/>
</dbReference>
<name>E3SIR2_9CAUD</name>
<dbReference type="Proteomes" id="UP000006524">
    <property type="component" value="Segment"/>
</dbReference>
<feature type="domain" description="Protein Gp5 N-terminal OB-fold" evidence="2">
    <location>
        <begin position="63"/>
        <end position="131"/>
    </location>
</feature>
<dbReference type="SUPFAM" id="SSF69255">
    <property type="entry name" value="gp5 N-terminal domain-like"/>
    <property type="match status" value="1"/>
</dbReference>
<proteinExistence type="predicted"/>
<feature type="region of interest" description="Disordered" evidence="1">
    <location>
        <begin position="544"/>
        <end position="615"/>
    </location>
</feature>
<protein>
    <submittedName>
        <fullName evidence="3">T4-like baseplate hub and tail lysozyme</fullName>
    </submittedName>
</protein>